<evidence type="ECO:0000313" key="1">
    <source>
        <dbReference type="EMBL" id="KAI0035446.1"/>
    </source>
</evidence>
<accession>A0ACB8QVH6</accession>
<sequence>MHAHASCLSHQSVGSNASLDEHTSETSTPPSSLPTSPLPKTPIDDVIDWPPSMKGVNGHEPQLPFTFPQLAPNVTPGVVANADTQTPDSWIRRNPELIRLTGKHPFNAEPPLQQLMASGFFTPAHLHFVRNHGAVPRVDEETLRTWTIRVHGLVSHKVTFTLQELNWLFETVTLPVTLVCAGNRRKEQNVVRKSLGFDWGSAGLSTALWTGVYLADVLDHVKPLHGQAKYVIFEGADVLPNGPYGTSQRLSLAANRDKGMLIAWAMNGLPLEPDHGFPIRVVIPGQIGGRSVKWLRSIEVASYESNHHDNKVLPRHLSPDRARAEPAWWYDPGYVITELSVNSAITSPAHGETLDVSQKELESGDRMYTLRGYAYSGGGRRVNRCEISLDEGVTWFLCKIEYPEDQFRRMVYNDEVLGTLDLTGSDNSFCWCFWSANVPVGRLVKANVIELFAMDESMNMQPRDMYLNATSMLNNWLFRVAVLGSEIEAGTRLRFEHPAPVGTQQSGWMERLKSEGQNVLQPRFSPIPGQVGLKVTAGLAEVSMIGPDVTRKISHEELVTHDKTQPWFVVRGEVYDGTPFLNAHPGGPDSILLVAGEDATDDFIAIHSADGRAKLAQVCLYGLIFQADDSTSACFQHHIGTLANSTTSIKSETIGCIEDENMPFLQPKVWRRSKLLAITRVNHNSCVFRFALDNNTRTLELPCGQHVYIRLRHNRTGELIQRAYTPISPQSAVDFIDFLIKLYRPTDRFPSGGKMSGALEQLVVGDEIEIKGPFGSFEWTNLGSYRWRNISRNVNEVGMVCAGSGVTPIFQVLRCIMHDEQDTETRVWVISANRTEDDILLRAEFDDILVHMGSNRLRIHHILTHPTDDWSGGSGRIDDLVLLTHLPGPSATGIVLACGPVGMIDETIRPALQRTGWDVDTCLVVF</sequence>
<proteinExistence type="predicted"/>
<organism evidence="1 2">
    <name type="scientific">Vararia minispora EC-137</name>
    <dbReference type="NCBI Taxonomy" id="1314806"/>
    <lineage>
        <taxon>Eukaryota</taxon>
        <taxon>Fungi</taxon>
        <taxon>Dikarya</taxon>
        <taxon>Basidiomycota</taxon>
        <taxon>Agaricomycotina</taxon>
        <taxon>Agaricomycetes</taxon>
        <taxon>Russulales</taxon>
        <taxon>Lachnocladiaceae</taxon>
        <taxon>Vararia</taxon>
    </lineage>
</organism>
<reference evidence="1" key="2">
    <citation type="journal article" date="2022" name="New Phytol.">
        <title>Evolutionary transition to the ectomycorrhizal habit in the genomes of a hyperdiverse lineage of mushroom-forming fungi.</title>
        <authorList>
            <person name="Looney B."/>
            <person name="Miyauchi S."/>
            <person name="Morin E."/>
            <person name="Drula E."/>
            <person name="Courty P.E."/>
            <person name="Kohler A."/>
            <person name="Kuo A."/>
            <person name="LaButti K."/>
            <person name="Pangilinan J."/>
            <person name="Lipzen A."/>
            <person name="Riley R."/>
            <person name="Andreopoulos W."/>
            <person name="He G."/>
            <person name="Johnson J."/>
            <person name="Nolan M."/>
            <person name="Tritt A."/>
            <person name="Barry K.W."/>
            <person name="Grigoriev I.V."/>
            <person name="Nagy L.G."/>
            <person name="Hibbett D."/>
            <person name="Henrissat B."/>
            <person name="Matheny P.B."/>
            <person name="Labbe J."/>
            <person name="Martin F.M."/>
        </authorList>
    </citation>
    <scope>NUCLEOTIDE SEQUENCE</scope>
    <source>
        <strain evidence="1">EC-137</strain>
    </source>
</reference>
<dbReference type="Proteomes" id="UP000814128">
    <property type="component" value="Unassembled WGS sequence"/>
</dbReference>
<reference evidence="1" key="1">
    <citation type="submission" date="2021-02" db="EMBL/GenBank/DDBJ databases">
        <authorList>
            <consortium name="DOE Joint Genome Institute"/>
            <person name="Ahrendt S."/>
            <person name="Looney B.P."/>
            <person name="Miyauchi S."/>
            <person name="Morin E."/>
            <person name="Drula E."/>
            <person name="Courty P.E."/>
            <person name="Chicoki N."/>
            <person name="Fauchery L."/>
            <person name="Kohler A."/>
            <person name="Kuo A."/>
            <person name="Labutti K."/>
            <person name="Pangilinan J."/>
            <person name="Lipzen A."/>
            <person name="Riley R."/>
            <person name="Andreopoulos W."/>
            <person name="He G."/>
            <person name="Johnson J."/>
            <person name="Barry K.W."/>
            <person name="Grigoriev I.V."/>
            <person name="Nagy L."/>
            <person name="Hibbett D."/>
            <person name="Henrissat B."/>
            <person name="Matheny P.B."/>
            <person name="Labbe J."/>
            <person name="Martin F."/>
        </authorList>
    </citation>
    <scope>NUCLEOTIDE SEQUENCE</scope>
    <source>
        <strain evidence="1">EC-137</strain>
    </source>
</reference>
<comment type="caution">
    <text evidence="1">The sequence shown here is derived from an EMBL/GenBank/DDBJ whole genome shotgun (WGS) entry which is preliminary data.</text>
</comment>
<evidence type="ECO:0000313" key="2">
    <source>
        <dbReference type="Proteomes" id="UP000814128"/>
    </source>
</evidence>
<protein>
    <submittedName>
        <fullName evidence="1">Nitrate reductase</fullName>
    </submittedName>
</protein>
<dbReference type="EMBL" id="MU273484">
    <property type="protein sequence ID" value="KAI0035446.1"/>
    <property type="molecule type" value="Genomic_DNA"/>
</dbReference>
<keyword evidence="2" id="KW-1185">Reference proteome</keyword>
<gene>
    <name evidence="1" type="ORF">K488DRAFT_76595</name>
</gene>
<name>A0ACB8QVH6_9AGAM</name>